<dbReference type="SUPFAM" id="SSF55874">
    <property type="entry name" value="ATPase domain of HSP90 chaperone/DNA topoisomerase II/histidine kinase"/>
    <property type="match status" value="1"/>
</dbReference>
<dbReference type="Pfam" id="PF13589">
    <property type="entry name" value="HATPase_c_3"/>
    <property type="match status" value="1"/>
</dbReference>
<reference evidence="2" key="1">
    <citation type="submission" date="2016-10" db="EMBL/GenBank/DDBJ databases">
        <authorList>
            <person name="Varghese N."/>
            <person name="Submissions S."/>
        </authorList>
    </citation>
    <scope>NUCLEOTIDE SEQUENCE [LARGE SCALE GENOMIC DNA]</scope>
    <source>
        <strain evidence="2">CGMCC 1.10789</strain>
    </source>
</reference>
<name>A0A1G9E1R6_9RHOB</name>
<dbReference type="EMBL" id="FNFV01000004">
    <property type="protein sequence ID" value="SDK70053.1"/>
    <property type="molecule type" value="Genomic_DNA"/>
</dbReference>
<protein>
    <submittedName>
        <fullName evidence="1">PD-(D/E)XK nuclease superfamily protein</fullName>
    </submittedName>
</protein>
<dbReference type="Proteomes" id="UP000199328">
    <property type="component" value="Unassembled WGS sequence"/>
</dbReference>
<dbReference type="RefSeq" id="WP_092500344.1">
    <property type="nucleotide sequence ID" value="NZ_FNFV01000004.1"/>
</dbReference>
<dbReference type="GO" id="GO:0003676">
    <property type="term" value="F:nucleic acid binding"/>
    <property type="evidence" value="ECO:0007669"/>
    <property type="project" value="InterPro"/>
</dbReference>
<evidence type="ECO:0000313" key="2">
    <source>
        <dbReference type="Proteomes" id="UP000199328"/>
    </source>
</evidence>
<evidence type="ECO:0000313" key="1">
    <source>
        <dbReference type="EMBL" id="SDK70053.1"/>
    </source>
</evidence>
<proteinExistence type="predicted"/>
<sequence length="672" mass="76555">MHASNDDRFQFRVQLSIFDHLSDGLYSNVAAVLTEAVANAWDADASQVSIYICGENGLADNFRDAQKLVIEDDGHGMDREAVQDRFLTIGYQRRNEGDRTPGGRKVMGRKGLGKLSLMSIADQIRIATRREGSAPVGFLMNVAEIRRTARKGAEVPEFELPAEPAEDAPTPHGTRLILQGLRAHRVRATGIDNIRRALARRFAVLFGSDFSVLVNGQKIDQSDRKDLEDIEFLWKTEGVEVPLPAAAASLETFAFPGREEDWPNDWKVEGWIATTRRPIGGEANALPIFARGRIAAENVLPKVKGKQHFYSYVTGQIAADFLDLDDKPDIILSDRQRLLEDDERVAKLQEFLRKQLGRMEAEWKRLRSANKHEDRLRRYPKLREWLDGLPEGWRDKAANLLRTIAELEAEDALPVKDEKPLLRAAVMGFERIRLNGREDELREAAERSDPEAVIRILTNYDELEVAAYRDIVRGRIQAVKDLQKLLEDHSTLEKVFQKHLFDHLWLLDPSWDHATDDEVMERQLWTLGGDAFADDEATKDKFKRVDIRLRRAGGGYVLVELKRHTARPKATELYEQCESYKEYLDAATRERHTIVVVVGQGMPEKDREKAEKLMRTVEPSAVVVTYEHLLDKANRAYSEFMEKTNKLATLDRLFDEEIEIGETHAEDGTIDA</sequence>
<dbReference type="OrthoDB" id="9816482at2"/>
<organism evidence="1 2">
    <name type="scientific">Meinhardsimonia xiamenensis</name>
    <dbReference type="NCBI Taxonomy" id="990712"/>
    <lineage>
        <taxon>Bacteria</taxon>
        <taxon>Pseudomonadati</taxon>
        <taxon>Pseudomonadota</taxon>
        <taxon>Alphaproteobacteria</taxon>
        <taxon>Rhodobacterales</taxon>
        <taxon>Paracoccaceae</taxon>
        <taxon>Meinhardsimonia</taxon>
    </lineage>
</organism>
<dbReference type="AlphaFoldDB" id="A0A1G9E1R6"/>
<accession>A0A1G9E1R6</accession>
<dbReference type="InterPro" id="IPR011856">
    <property type="entry name" value="tRNA_endonuc-like_dom_sf"/>
</dbReference>
<dbReference type="Gene3D" id="3.40.1350.10">
    <property type="match status" value="1"/>
</dbReference>
<dbReference type="Gene3D" id="3.30.565.10">
    <property type="entry name" value="Histidine kinase-like ATPase, C-terminal domain"/>
    <property type="match status" value="1"/>
</dbReference>
<keyword evidence="2" id="KW-1185">Reference proteome</keyword>
<gene>
    <name evidence="1" type="ORF">SAMN05216257_104115</name>
</gene>
<dbReference type="InterPro" id="IPR036890">
    <property type="entry name" value="HATPase_C_sf"/>
</dbReference>
<dbReference type="STRING" id="990712.SAMN05216257_104115"/>